<evidence type="ECO:0000313" key="1">
    <source>
        <dbReference type="EMBL" id="GCL36086.1"/>
    </source>
</evidence>
<sequence>MNINASIIDQRLNSLIDTIRRQAAEELRINDPGKLKSLAFVYFCVQTILDLDDSHTFDCLMEGGGDFGVDAMHISEEHDGEFTVSLFQAKYKNDLQGNANFPENGINALINAIRFLFDPGAKLEHINQRLLTKVEEARSLIRDGYIPQVRALACHANGAKASP</sequence>
<dbReference type="EMBL" id="BJCE01000026">
    <property type="protein sequence ID" value="GCL36086.1"/>
    <property type="molecule type" value="Genomic_DNA"/>
</dbReference>
<dbReference type="Proteomes" id="UP000300142">
    <property type="component" value="Unassembled WGS sequence"/>
</dbReference>
<organism evidence="1 2">
    <name type="scientific">Sphaerospermopsis reniformis</name>
    <dbReference type="NCBI Taxonomy" id="531300"/>
    <lineage>
        <taxon>Bacteria</taxon>
        <taxon>Bacillati</taxon>
        <taxon>Cyanobacteriota</taxon>
        <taxon>Cyanophyceae</taxon>
        <taxon>Nostocales</taxon>
        <taxon>Aphanizomenonaceae</taxon>
        <taxon>Sphaerospermopsis</taxon>
    </lineage>
</organism>
<dbReference type="RefSeq" id="WP_201277581.1">
    <property type="nucleotide sequence ID" value="NZ_BJCE01000026.1"/>
</dbReference>
<dbReference type="AlphaFoldDB" id="A0A479ZWZ6"/>
<gene>
    <name evidence="1" type="ORF">SR1949_11860</name>
</gene>
<reference evidence="2" key="1">
    <citation type="submission" date="2019-02" db="EMBL/GenBank/DDBJ databases">
        <title>Draft genome sequence of Sphaerospermopsis reniformis NIES-1949.</title>
        <authorList>
            <person name="Yamaguchi H."/>
            <person name="Suzuki S."/>
            <person name="Kawachi M."/>
        </authorList>
    </citation>
    <scope>NUCLEOTIDE SEQUENCE [LARGE SCALE GENOMIC DNA]</scope>
    <source>
        <strain evidence="2">NIES-1949</strain>
    </source>
</reference>
<keyword evidence="2" id="KW-1185">Reference proteome</keyword>
<protein>
    <submittedName>
        <fullName evidence="1">Uncharacterized protein</fullName>
    </submittedName>
</protein>
<comment type="caution">
    <text evidence="1">The sequence shown here is derived from an EMBL/GenBank/DDBJ whole genome shotgun (WGS) entry which is preliminary data.</text>
</comment>
<accession>A0A479ZWZ6</accession>
<name>A0A479ZWZ6_9CYAN</name>
<evidence type="ECO:0000313" key="2">
    <source>
        <dbReference type="Proteomes" id="UP000300142"/>
    </source>
</evidence>
<proteinExistence type="predicted"/>